<evidence type="ECO:0000313" key="4">
    <source>
        <dbReference type="Proteomes" id="UP001501920"/>
    </source>
</evidence>
<name>A0A3B4E283_PYGNA</name>
<keyword evidence="4" id="KW-1185">Reference proteome</keyword>
<dbReference type="Proteomes" id="UP001501920">
    <property type="component" value="Chromosome 16"/>
</dbReference>
<dbReference type="PROSITE" id="PS00036">
    <property type="entry name" value="BZIP_BASIC"/>
    <property type="match status" value="1"/>
</dbReference>
<dbReference type="Pfam" id="PF07716">
    <property type="entry name" value="bZIP_2"/>
    <property type="match status" value="1"/>
</dbReference>
<reference evidence="3 4" key="1">
    <citation type="submission" date="2020-10" db="EMBL/GenBank/DDBJ databases">
        <title>Pygocentrus nattereri (red-bellied piranha) genome, fPygNat1, primary haplotype.</title>
        <authorList>
            <person name="Myers G."/>
            <person name="Meyer A."/>
            <person name="Karagic N."/>
            <person name="Pippel M."/>
            <person name="Winkler S."/>
            <person name="Tracey A."/>
            <person name="Wood J."/>
            <person name="Formenti G."/>
            <person name="Howe K."/>
            <person name="Fedrigo O."/>
            <person name="Jarvis E.D."/>
        </authorList>
    </citation>
    <scope>NUCLEOTIDE SEQUENCE [LARGE SCALE GENOMIC DNA]</scope>
</reference>
<accession>A0A3B4E283</accession>
<dbReference type="GO" id="GO:0005634">
    <property type="term" value="C:nucleus"/>
    <property type="evidence" value="ECO:0007669"/>
    <property type="project" value="TreeGrafter"/>
</dbReference>
<dbReference type="GeneTree" id="ENSGT00940000160034"/>
<dbReference type="InterPro" id="IPR000837">
    <property type="entry name" value="AP-1"/>
</dbReference>
<keyword evidence="1" id="KW-0175">Coiled coil</keyword>
<feature type="domain" description="BZIP" evidence="2">
    <location>
        <begin position="107"/>
        <end position="170"/>
    </location>
</feature>
<proteinExistence type="predicted"/>
<dbReference type="SUPFAM" id="SSF57959">
    <property type="entry name" value="Leucine zipper domain"/>
    <property type="match status" value="1"/>
</dbReference>
<dbReference type="AlphaFoldDB" id="A0A3B4E283"/>
<dbReference type="STRING" id="42514.ENSPNAP00000029855"/>
<dbReference type="GO" id="GO:0000981">
    <property type="term" value="F:DNA-binding transcription factor activity, RNA polymerase II-specific"/>
    <property type="evidence" value="ECO:0007669"/>
    <property type="project" value="TreeGrafter"/>
</dbReference>
<dbReference type="SMART" id="SM00338">
    <property type="entry name" value="BRLZ"/>
    <property type="match status" value="1"/>
</dbReference>
<organism evidence="3 4">
    <name type="scientific">Pygocentrus nattereri</name>
    <name type="common">Red-bellied piranha</name>
    <dbReference type="NCBI Taxonomy" id="42514"/>
    <lineage>
        <taxon>Eukaryota</taxon>
        <taxon>Metazoa</taxon>
        <taxon>Chordata</taxon>
        <taxon>Craniata</taxon>
        <taxon>Vertebrata</taxon>
        <taxon>Euteleostomi</taxon>
        <taxon>Actinopterygii</taxon>
        <taxon>Neopterygii</taxon>
        <taxon>Teleostei</taxon>
        <taxon>Ostariophysi</taxon>
        <taxon>Characiformes</taxon>
        <taxon>Characoidei</taxon>
        <taxon>Pygocentrus</taxon>
    </lineage>
</organism>
<evidence type="ECO:0000313" key="3">
    <source>
        <dbReference type="Ensembl" id="ENSPNAP00000029855.2"/>
    </source>
</evidence>
<dbReference type="Gene3D" id="1.20.5.170">
    <property type="match status" value="1"/>
</dbReference>
<dbReference type="GO" id="GO:0000978">
    <property type="term" value="F:RNA polymerase II cis-regulatory region sequence-specific DNA binding"/>
    <property type="evidence" value="ECO:0007669"/>
    <property type="project" value="TreeGrafter"/>
</dbReference>
<dbReference type="PANTHER" id="PTHR23351">
    <property type="entry name" value="FOS TRANSCRIPTION FACTOR-RELATED"/>
    <property type="match status" value="1"/>
</dbReference>
<dbReference type="InterPro" id="IPR004827">
    <property type="entry name" value="bZIP"/>
</dbReference>
<evidence type="ECO:0000259" key="2">
    <source>
        <dbReference type="PROSITE" id="PS50217"/>
    </source>
</evidence>
<protein>
    <submittedName>
        <fullName evidence="3">FOS like 1, AP-1 transcription factor subunit b</fullName>
    </submittedName>
</protein>
<dbReference type="Ensembl" id="ENSPNAT00000017353.2">
    <property type="protein sequence ID" value="ENSPNAP00000029855.2"/>
    <property type="gene ID" value="ENSPNAG00000016223.2"/>
</dbReference>
<dbReference type="OMA" id="WMEHENS"/>
<sequence>MYQSKAGAAFSYGPYTEMSARLDLNVHKTLTDLATSSPNLDTVTSSPNLQWLLESSVVSEAEAVWETLASFLPSTLPNCPCVSQCSSPNLLHSGTARTPESKAVEECERRRARRERNRIAAARCRDRRRMLTDTLQNETERLERVKSQLEEEIAGLERERERLELVLEAHRPACKMNGSNR</sequence>
<feature type="coiled-coil region" evidence="1">
    <location>
        <begin position="128"/>
        <end position="166"/>
    </location>
</feature>
<dbReference type="PRINTS" id="PR00042">
    <property type="entry name" value="LEUZIPPRFOS"/>
</dbReference>
<reference evidence="3" key="2">
    <citation type="submission" date="2025-08" db="UniProtKB">
        <authorList>
            <consortium name="Ensembl"/>
        </authorList>
    </citation>
    <scope>IDENTIFICATION</scope>
</reference>
<evidence type="ECO:0000256" key="1">
    <source>
        <dbReference type="SAM" id="Coils"/>
    </source>
</evidence>
<dbReference type="PANTHER" id="PTHR23351:SF25">
    <property type="entry name" value="FOS-RELATED ANTIGEN 2"/>
    <property type="match status" value="1"/>
</dbReference>
<reference evidence="3" key="3">
    <citation type="submission" date="2025-09" db="UniProtKB">
        <authorList>
            <consortium name="Ensembl"/>
        </authorList>
    </citation>
    <scope>IDENTIFICATION</scope>
</reference>
<dbReference type="PROSITE" id="PS50217">
    <property type="entry name" value="BZIP"/>
    <property type="match status" value="1"/>
</dbReference>
<dbReference type="InterPro" id="IPR046347">
    <property type="entry name" value="bZIP_sf"/>
</dbReference>